<evidence type="ECO:0000256" key="3">
    <source>
        <dbReference type="ARBA" id="ARBA00022630"/>
    </source>
</evidence>
<dbReference type="InterPro" id="IPR016169">
    <property type="entry name" value="FAD-bd_PCMH_sub2"/>
</dbReference>
<dbReference type="SUPFAM" id="SSF55103">
    <property type="entry name" value="FAD-linked oxidases, C-terminal domain"/>
    <property type="match status" value="1"/>
</dbReference>
<dbReference type="PROSITE" id="PS51387">
    <property type="entry name" value="FAD_PCMH"/>
    <property type="match status" value="1"/>
</dbReference>
<dbReference type="InterPro" id="IPR016171">
    <property type="entry name" value="Vanillyl_alc_oxidase_C-sub2"/>
</dbReference>
<dbReference type="GO" id="GO:0071949">
    <property type="term" value="F:FAD binding"/>
    <property type="evidence" value="ECO:0007669"/>
    <property type="project" value="InterPro"/>
</dbReference>
<dbReference type="Gene3D" id="3.30.70.2190">
    <property type="match status" value="1"/>
</dbReference>
<dbReference type="Gene3D" id="3.30.465.10">
    <property type="match status" value="1"/>
</dbReference>
<dbReference type="Gene3D" id="3.30.43.10">
    <property type="entry name" value="Uridine Diphospho-n-acetylenolpyruvylglucosamine Reductase, domain 2"/>
    <property type="match status" value="1"/>
</dbReference>
<feature type="domain" description="FAD-binding PCMH-type" evidence="6">
    <location>
        <begin position="47"/>
        <end position="225"/>
    </location>
</feature>
<comment type="cofactor">
    <cofactor evidence="1">
        <name>FAD</name>
        <dbReference type="ChEBI" id="CHEBI:57692"/>
    </cofactor>
</comment>
<protein>
    <recommendedName>
        <fullName evidence="6">FAD-binding PCMH-type domain-containing protein</fullName>
    </recommendedName>
</protein>
<dbReference type="AlphaFoldDB" id="A0A381Y7F8"/>
<dbReference type="Pfam" id="PF01565">
    <property type="entry name" value="FAD_binding_4"/>
    <property type="match status" value="1"/>
</dbReference>
<accession>A0A381Y7F8</accession>
<evidence type="ECO:0000256" key="2">
    <source>
        <dbReference type="ARBA" id="ARBA00008000"/>
    </source>
</evidence>
<organism evidence="7">
    <name type="scientific">marine metagenome</name>
    <dbReference type="NCBI Taxonomy" id="408172"/>
    <lineage>
        <taxon>unclassified sequences</taxon>
        <taxon>metagenomes</taxon>
        <taxon>ecological metagenomes</taxon>
    </lineage>
</organism>
<dbReference type="PANTHER" id="PTHR42934:SF1">
    <property type="entry name" value="GLYCOLATE OXIDASE SUBUNIT GLCD"/>
    <property type="match status" value="1"/>
</dbReference>
<keyword evidence="5" id="KW-0560">Oxidoreductase</keyword>
<dbReference type="SUPFAM" id="SSF56176">
    <property type="entry name" value="FAD-binding/transporter-associated domain-like"/>
    <property type="match status" value="1"/>
</dbReference>
<evidence type="ECO:0000256" key="5">
    <source>
        <dbReference type="ARBA" id="ARBA00023002"/>
    </source>
</evidence>
<sequence length="502" mass="54391">MKNIGEEENMSFGRNIRGECERILGKEWVKDDPVTLYTYRCDGLTLYTAPPMGVLFPGTVEELVSVVKLLYQHKISFIARGAGTGLSGGAVPQEGSVIIEMARFKEVHEVDWINRTITVGPGVINLRITEHVHSKGYHYAPDPSSQKACTIGGNVAENSGGPHTLKYGVTVNHVLGLEMVLPDGEHVKLGGNHLGMPGPDLLGLVIGSEGTFGIITKIICRLTPNPEKAVTMLGIYKSVHEACESVSSITRHGIIPAAMEMLDKITISAVEKALKPGFPLDAEAVLIVELDGLTDGLDNDAEFVEKLLKKSGATKVNRARDEAERAKIWRARKEAFGAIGQISPSYYVQDGVIPRSKLPEVLDEIAEIGKKHGLTVANVFHAGDGNLHPLILYDYENPEEVEKSHLIGEEILSSCIRHGGTLSGEHGIGIEKAEWMADLYPRSSLDNMQNVRAFFNPENLLNPGKLFPQPGRCSESKSGTSPQNIPALDKSKMVAAKSGIAV</sequence>
<reference evidence="7" key="1">
    <citation type="submission" date="2018-05" db="EMBL/GenBank/DDBJ databases">
        <authorList>
            <person name="Lanie J.A."/>
            <person name="Ng W.-L."/>
            <person name="Kazmierczak K.M."/>
            <person name="Andrzejewski T.M."/>
            <person name="Davidsen T.M."/>
            <person name="Wayne K.J."/>
            <person name="Tettelin H."/>
            <person name="Glass J.I."/>
            <person name="Rusch D."/>
            <person name="Podicherti R."/>
            <person name="Tsui H.-C.T."/>
            <person name="Winkler M.E."/>
        </authorList>
    </citation>
    <scope>NUCLEOTIDE SEQUENCE</scope>
</reference>
<dbReference type="PANTHER" id="PTHR42934">
    <property type="entry name" value="GLYCOLATE OXIDASE SUBUNIT GLCD"/>
    <property type="match status" value="1"/>
</dbReference>
<evidence type="ECO:0000256" key="4">
    <source>
        <dbReference type="ARBA" id="ARBA00022827"/>
    </source>
</evidence>
<dbReference type="Pfam" id="PF02913">
    <property type="entry name" value="FAD-oxidase_C"/>
    <property type="match status" value="1"/>
</dbReference>
<keyword evidence="3" id="KW-0285">Flavoprotein</keyword>
<dbReference type="InterPro" id="IPR036318">
    <property type="entry name" value="FAD-bd_PCMH-like_sf"/>
</dbReference>
<dbReference type="GO" id="GO:0016491">
    <property type="term" value="F:oxidoreductase activity"/>
    <property type="evidence" value="ECO:0007669"/>
    <property type="project" value="UniProtKB-KW"/>
</dbReference>
<dbReference type="InterPro" id="IPR004113">
    <property type="entry name" value="FAD-bd_oxidored_4_C"/>
</dbReference>
<evidence type="ECO:0000313" key="7">
    <source>
        <dbReference type="EMBL" id="SVA72840.1"/>
    </source>
</evidence>
<comment type="similarity">
    <text evidence="2">Belongs to the FAD-binding oxidoreductase/transferase type 4 family.</text>
</comment>
<dbReference type="InterPro" id="IPR006094">
    <property type="entry name" value="Oxid_FAD_bind_N"/>
</dbReference>
<evidence type="ECO:0000256" key="1">
    <source>
        <dbReference type="ARBA" id="ARBA00001974"/>
    </source>
</evidence>
<proteinExistence type="inferred from homology"/>
<dbReference type="Gene3D" id="1.10.45.10">
    <property type="entry name" value="Vanillyl-alcohol Oxidase, Chain A, domain 4"/>
    <property type="match status" value="1"/>
</dbReference>
<gene>
    <name evidence="7" type="ORF">METZ01_LOCUS125694</name>
</gene>
<dbReference type="InterPro" id="IPR016164">
    <property type="entry name" value="FAD-linked_Oxase-like_C"/>
</dbReference>
<dbReference type="EMBL" id="UINC01017541">
    <property type="protein sequence ID" value="SVA72840.1"/>
    <property type="molecule type" value="Genomic_DNA"/>
</dbReference>
<dbReference type="FunFam" id="3.30.70.2740:FF:000001">
    <property type="entry name" value="D-lactate dehydrogenase mitochondrial"/>
    <property type="match status" value="1"/>
</dbReference>
<keyword evidence="4" id="KW-0274">FAD</keyword>
<dbReference type="InterPro" id="IPR016167">
    <property type="entry name" value="FAD-bd_PCMH_sub1"/>
</dbReference>
<dbReference type="Gene3D" id="3.30.70.2740">
    <property type="match status" value="1"/>
</dbReference>
<dbReference type="InterPro" id="IPR051914">
    <property type="entry name" value="FAD-linked_OxidoTrans_Type4"/>
</dbReference>
<dbReference type="InterPro" id="IPR016166">
    <property type="entry name" value="FAD-bd_PCMH"/>
</dbReference>
<name>A0A381Y7F8_9ZZZZ</name>
<evidence type="ECO:0000259" key="6">
    <source>
        <dbReference type="PROSITE" id="PS51387"/>
    </source>
</evidence>